<sequence length="875" mass="96385">MKVVIVESPAKAKTINKYLGKDYEVLASFGHIRDLPAKEGSVRPDEDFAMSWEVDAAAKKRITDITKALKGADELILATDPDREGEAISWHLLDVLRQKKAIKKDTPVKRVMFNAITKDAVTQAMANPREIDAPLVDAYLARRALDYLVGFTLSPILWRKLPGSRSAGRVQSVALRLVCDREDEIEKFKPEEYWSVAAKLNQKGKSFEARLASVDGKKTDKLTIKTGENAAELRKLIESGNLNISSVDKKPTRRNPYAPFTTSSLQQDASSRLGLSPSRTMQIAQRLYEDGLITYMRTDAVQMSPEGIDQSRRCIVKEFGDEYLPEKPRLYQSKAKNAQEAHEAIRPTDLFKHPDTLRNLEADQQKLYGLIWRRTLASQMKSAEIERTTAEIDVNVPGRALGLRAVGSVVTFPGFLALYGVEAKQDDGRDDENEDSRELPPLAVGDKPDLEDVLTEQHFTQPPARYTEASLIRKMEELGIGRPSTYAATLGTLKDRDYVRLDKRALVPEDRGRIVTAFLTSFFSRYVEFGFTASLEEQLDHISAGDLDYKQVLREFWDDFSKHTAEIKDLRVSEVLDALNDLLADHIFPPREDGADPRQCPTCGTGTLSLKLGRYGAFIGCSNYPECKHTMQLADAATGQTEAVADDALGVDPESGEEVFLKNGRFGPYVQLGDGKEAKRTSVPRGWDTSSVDLDKALQLLSLPREVGVHPETGNPITAGIGRYGPFVLHDKTYANLPDVEEVFSVGLNRAVDLIAQKAAGGGRGRRSAPAAIKQFEHDDGEVSVRSGRYGPYVNQGKINATLPKDLPPEDVTLEKALELIAARAEATGKTVSGKKASAKKATTKKTAAKKPAAKKTAAKKPAAKKSAKSAESAE</sequence>
<dbReference type="InterPro" id="IPR023405">
    <property type="entry name" value="Topo_IA_core_domain"/>
</dbReference>
<evidence type="ECO:0000256" key="4">
    <source>
        <dbReference type="ARBA" id="ARBA00022771"/>
    </source>
</evidence>
<dbReference type="PRINTS" id="PR00417">
    <property type="entry name" value="PRTPISMRASEI"/>
</dbReference>
<dbReference type="InterPro" id="IPR006171">
    <property type="entry name" value="TOPRIM_dom"/>
</dbReference>
<dbReference type="PANTHER" id="PTHR42785">
    <property type="entry name" value="DNA TOPOISOMERASE, TYPE IA, CORE"/>
    <property type="match status" value="1"/>
</dbReference>
<comment type="subunit">
    <text evidence="10">Monomer.</text>
</comment>
<feature type="region of interest" description="Disordered" evidence="11">
    <location>
        <begin position="247"/>
        <end position="274"/>
    </location>
</feature>
<dbReference type="AlphaFoldDB" id="A0A918RTR7"/>
<keyword evidence="7 10" id="KW-0799">Topoisomerase</keyword>
<dbReference type="InterPro" id="IPR028612">
    <property type="entry name" value="Topoisom_1_IA"/>
</dbReference>
<feature type="site" description="Interaction with DNA" evidence="10">
    <location>
        <position position="143"/>
    </location>
</feature>
<keyword evidence="6" id="KW-0460">Magnesium</keyword>
<gene>
    <name evidence="10 14" type="primary">topA</name>
    <name evidence="14" type="ORF">GCM10007989_03680</name>
</gene>
<evidence type="ECO:0000256" key="7">
    <source>
        <dbReference type="ARBA" id="ARBA00023029"/>
    </source>
</evidence>
<feature type="site" description="Interaction with DNA" evidence="10">
    <location>
        <position position="31"/>
    </location>
</feature>
<evidence type="ECO:0000313" key="14">
    <source>
        <dbReference type="EMBL" id="GHA12487.1"/>
    </source>
</evidence>
<dbReference type="HAMAP" id="MF_00952">
    <property type="entry name" value="Topoisom_1_prok"/>
    <property type="match status" value="1"/>
</dbReference>
<keyword evidence="9 10" id="KW-0413">Isomerase</keyword>
<feature type="region of interest" description="Interaction with DNA" evidence="10">
    <location>
        <begin position="166"/>
        <end position="171"/>
    </location>
</feature>
<comment type="caution">
    <text evidence="14">The sequence shown here is derived from an EMBL/GenBank/DDBJ whole genome shotgun (WGS) entry which is preliminary data.</text>
</comment>
<evidence type="ECO:0000259" key="12">
    <source>
        <dbReference type="PROSITE" id="PS50880"/>
    </source>
</evidence>
<dbReference type="PROSITE" id="PS00396">
    <property type="entry name" value="TOPO_IA_1"/>
    <property type="match status" value="1"/>
</dbReference>
<feature type="compositionally biased region" description="Polar residues" evidence="11">
    <location>
        <begin position="260"/>
        <end position="270"/>
    </location>
</feature>
<evidence type="ECO:0000256" key="8">
    <source>
        <dbReference type="ARBA" id="ARBA00023125"/>
    </source>
</evidence>
<dbReference type="NCBIfam" id="TIGR01051">
    <property type="entry name" value="topA_bact"/>
    <property type="match status" value="1"/>
</dbReference>
<comment type="catalytic activity">
    <reaction evidence="1 10">
        <text>ATP-independent breakage of single-stranded DNA, followed by passage and rejoining.</text>
        <dbReference type="EC" id="5.6.2.1"/>
    </reaction>
</comment>
<feature type="site" description="Interaction with DNA" evidence="10">
    <location>
        <position position="158"/>
    </location>
</feature>
<dbReference type="Gene3D" id="1.10.460.10">
    <property type="entry name" value="Topoisomerase I, domain 2"/>
    <property type="match status" value="1"/>
</dbReference>
<evidence type="ECO:0000256" key="3">
    <source>
        <dbReference type="ARBA" id="ARBA00022723"/>
    </source>
</evidence>
<keyword evidence="5" id="KW-0862">Zinc</keyword>
<feature type="domain" description="Toprim" evidence="12">
    <location>
        <begin position="1"/>
        <end position="117"/>
    </location>
</feature>
<evidence type="ECO:0000256" key="10">
    <source>
        <dbReference type="HAMAP-Rule" id="MF_00952"/>
    </source>
</evidence>
<dbReference type="InterPro" id="IPR013825">
    <property type="entry name" value="Topo_IA_cen_sub2"/>
</dbReference>
<feature type="region of interest" description="Disordered" evidence="11">
    <location>
        <begin position="827"/>
        <end position="875"/>
    </location>
</feature>
<keyword evidence="4" id="KW-0863">Zinc-finger</keyword>
<feature type="site" description="Interaction with DNA" evidence="10">
    <location>
        <position position="496"/>
    </location>
</feature>
<dbReference type="Pfam" id="PF01396">
    <property type="entry name" value="Zn_ribbon_Top1"/>
    <property type="match status" value="1"/>
</dbReference>
<keyword evidence="3" id="KW-0479">Metal-binding</keyword>
<dbReference type="GO" id="GO:0005694">
    <property type="term" value="C:chromosome"/>
    <property type="evidence" value="ECO:0007669"/>
    <property type="project" value="InterPro"/>
</dbReference>
<dbReference type="InterPro" id="IPR023406">
    <property type="entry name" value="Topo_IA_AS"/>
</dbReference>
<evidence type="ECO:0000313" key="15">
    <source>
        <dbReference type="Proteomes" id="UP000646579"/>
    </source>
</evidence>
<feature type="site" description="Interaction with DNA" evidence="10">
    <location>
        <position position="146"/>
    </location>
</feature>
<feature type="region of interest" description="Disordered" evidence="11">
    <location>
        <begin position="424"/>
        <end position="447"/>
    </location>
</feature>
<feature type="site" description="Interaction with DNA" evidence="10">
    <location>
        <position position="297"/>
    </location>
</feature>
<dbReference type="InterPro" id="IPR013826">
    <property type="entry name" value="Topo_IA_cen_sub3"/>
</dbReference>
<dbReference type="Gene3D" id="3.40.50.140">
    <property type="match status" value="1"/>
</dbReference>
<comment type="similarity">
    <text evidence="2 10">Belongs to the type IA topoisomerase family.</text>
</comment>
<feature type="site" description="Interaction with DNA" evidence="10">
    <location>
        <position position="142"/>
    </location>
</feature>
<dbReference type="EC" id="5.6.2.1" evidence="10"/>
<evidence type="ECO:0000256" key="9">
    <source>
        <dbReference type="ARBA" id="ARBA00023235"/>
    </source>
</evidence>
<reference evidence="14" key="1">
    <citation type="journal article" date="2014" name="Int. J. Syst. Evol. Microbiol.">
        <title>Complete genome sequence of Corynebacterium casei LMG S-19264T (=DSM 44701T), isolated from a smear-ripened cheese.</title>
        <authorList>
            <consortium name="US DOE Joint Genome Institute (JGI-PGF)"/>
            <person name="Walter F."/>
            <person name="Albersmeier A."/>
            <person name="Kalinowski J."/>
            <person name="Ruckert C."/>
        </authorList>
    </citation>
    <scope>NUCLEOTIDE SEQUENCE</scope>
    <source>
        <strain evidence="14">KCTC 32437</strain>
    </source>
</reference>
<dbReference type="SMART" id="SM00437">
    <property type="entry name" value="TOP1Ac"/>
    <property type="match status" value="1"/>
</dbReference>
<dbReference type="Proteomes" id="UP000646579">
    <property type="component" value="Unassembled WGS sequence"/>
</dbReference>
<dbReference type="Pfam" id="PF01131">
    <property type="entry name" value="Topoisom_bac"/>
    <property type="match status" value="1"/>
</dbReference>
<dbReference type="InterPro" id="IPR003602">
    <property type="entry name" value="Topo_IA_DNA-bd_dom"/>
</dbReference>
<feature type="compositionally biased region" description="Basic residues" evidence="11">
    <location>
        <begin position="837"/>
        <end position="868"/>
    </location>
</feature>
<keyword evidence="15" id="KW-1185">Reference proteome</keyword>
<dbReference type="Pfam" id="PF01751">
    <property type="entry name" value="Toprim"/>
    <property type="match status" value="1"/>
</dbReference>
<dbReference type="InterPro" id="IPR034149">
    <property type="entry name" value="TOPRIM_TopoI"/>
</dbReference>
<dbReference type="Gene3D" id="1.10.290.10">
    <property type="entry name" value="Topoisomerase I, domain 4"/>
    <property type="match status" value="1"/>
</dbReference>
<comment type="function">
    <text evidence="10">Releases the supercoiling and torsional tension of DNA, which is introduced during the DNA replication and transcription, by transiently cleaving and rejoining one strand of the DNA duplex. Introduces a single-strand break via transesterification at a target site in duplex DNA. The scissile phosphodiester is attacked by the catalytic tyrosine of the enzyme, resulting in the formation of a DNA-(5'-phosphotyrosyl)-enzyme intermediate and the expulsion of a 3'-OH DNA strand. The free DNA strand then undergoes passage around the unbroken strand, thus removing DNA supercoils. Finally, in the religation step, the DNA 3'-OH attacks the covalent intermediate to expel the active-site tyrosine and restore the DNA phosphodiester backbone.</text>
</comment>
<evidence type="ECO:0000256" key="6">
    <source>
        <dbReference type="ARBA" id="ARBA00022842"/>
    </source>
</evidence>
<evidence type="ECO:0000256" key="1">
    <source>
        <dbReference type="ARBA" id="ARBA00000213"/>
    </source>
</evidence>
<dbReference type="Gene3D" id="3.30.65.10">
    <property type="entry name" value="Bacterial Topoisomerase I, domain 1"/>
    <property type="match status" value="1"/>
</dbReference>
<dbReference type="PANTHER" id="PTHR42785:SF1">
    <property type="entry name" value="DNA TOPOISOMERASE"/>
    <property type="match status" value="1"/>
</dbReference>
<proteinExistence type="inferred from homology"/>
<dbReference type="Pfam" id="PF13368">
    <property type="entry name" value="Toprim_C_rpt"/>
    <property type="match status" value="3"/>
</dbReference>
<dbReference type="PROSITE" id="PS52039">
    <property type="entry name" value="TOPO_IA_2"/>
    <property type="match status" value="1"/>
</dbReference>
<comment type="caution">
    <text evidence="10">Lacks conserved residue(s) required for the propagation of feature annotation.</text>
</comment>
<evidence type="ECO:0000256" key="2">
    <source>
        <dbReference type="ARBA" id="ARBA00009446"/>
    </source>
</evidence>
<accession>A0A918RTR7</accession>
<dbReference type="InterPro" id="IPR013497">
    <property type="entry name" value="Topo_IA_cen"/>
</dbReference>
<dbReference type="InterPro" id="IPR003601">
    <property type="entry name" value="Topo_IA_2"/>
</dbReference>
<name>A0A918RTR7_9HYPH</name>
<dbReference type="EMBL" id="BMZE01000001">
    <property type="protein sequence ID" value="GHA12487.1"/>
    <property type="molecule type" value="Genomic_DNA"/>
</dbReference>
<feature type="active site" description="O-(5'-phospho-DNA)-tyrosine intermediate" evidence="10">
    <location>
        <position position="295"/>
    </location>
</feature>
<organism evidence="14 15">
    <name type="scientific">Devosia pacifica</name>
    <dbReference type="NCBI Taxonomy" id="1335967"/>
    <lineage>
        <taxon>Bacteria</taxon>
        <taxon>Pseudomonadati</taxon>
        <taxon>Pseudomonadota</taxon>
        <taxon>Alphaproteobacteria</taxon>
        <taxon>Hyphomicrobiales</taxon>
        <taxon>Devosiaceae</taxon>
        <taxon>Devosia</taxon>
    </lineage>
</organism>
<dbReference type="SMART" id="SM00436">
    <property type="entry name" value="TOP1Bc"/>
    <property type="match status" value="1"/>
</dbReference>
<dbReference type="InterPro" id="IPR013824">
    <property type="entry name" value="Topo_IA_cen_sub1"/>
</dbReference>
<evidence type="ECO:0000256" key="11">
    <source>
        <dbReference type="SAM" id="MobiDB-lite"/>
    </source>
</evidence>
<protein>
    <recommendedName>
        <fullName evidence="10">DNA topoisomerase 1</fullName>
        <ecNumber evidence="10">5.6.2.1</ecNumber>
    </recommendedName>
    <alternativeName>
        <fullName evidence="10">DNA topoisomerase I</fullName>
    </alternativeName>
</protein>
<dbReference type="SUPFAM" id="SSF56712">
    <property type="entry name" value="Prokaryotic type I DNA topoisomerase"/>
    <property type="match status" value="1"/>
</dbReference>
<dbReference type="GO" id="GO:0003917">
    <property type="term" value="F:DNA topoisomerase type I (single strand cut, ATP-independent) activity"/>
    <property type="evidence" value="ECO:0007669"/>
    <property type="project" value="UniProtKB-UniRule"/>
</dbReference>
<dbReference type="RefSeq" id="WP_189422831.1">
    <property type="nucleotide sequence ID" value="NZ_BMZE01000001.1"/>
</dbReference>
<dbReference type="GO" id="GO:0008270">
    <property type="term" value="F:zinc ion binding"/>
    <property type="evidence" value="ECO:0007669"/>
    <property type="project" value="UniProtKB-KW"/>
</dbReference>
<dbReference type="SUPFAM" id="SSF57783">
    <property type="entry name" value="Zinc beta-ribbon"/>
    <property type="match status" value="1"/>
</dbReference>
<dbReference type="CDD" id="cd03363">
    <property type="entry name" value="TOPRIM_TopoIA_TopoI"/>
    <property type="match status" value="1"/>
</dbReference>
<dbReference type="InterPro" id="IPR005733">
    <property type="entry name" value="TopoI_bac-type"/>
</dbReference>
<dbReference type="CDD" id="cd00186">
    <property type="entry name" value="TOP1Ac"/>
    <property type="match status" value="1"/>
</dbReference>
<dbReference type="GO" id="GO:0006265">
    <property type="term" value="P:DNA topological change"/>
    <property type="evidence" value="ECO:0007669"/>
    <property type="project" value="UniProtKB-UniRule"/>
</dbReference>
<evidence type="ECO:0000256" key="5">
    <source>
        <dbReference type="ARBA" id="ARBA00022833"/>
    </source>
</evidence>
<keyword evidence="8 10" id="KW-0238">DNA-binding</keyword>
<evidence type="ECO:0000259" key="13">
    <source>
        <dbReference type="PROSITE" id="PS52039"/>
    </source>
</evidence>
<dbReference type="GO" id="GO:0003677">
    <property type="term" value="F:DNA binding"/>
    <property type="evidence" value="ECO:0007669"/>
    <property type="project" value="UniProtKB-KW"/>
</dbReference>
<dbReference type="PROSITE" id="PS50880">
    <property type="entry name" value="TOPRIM"/>
    <property type="match status" value="1"/>
</dbReference>
<dbReference type="SMART" id="SM00493">
    <property type="entry name" value="TOPRIM"/>
    <property type="match status" value="1"/>
</dbReference>
<dbReference type="InterPro" id="IPR013498">
    <property type="entry name" value="Topo_IA_Znf"/>
</dbReference>
<reference evidence="14" key="2">
    <citation type="submission" date="2020-09" db="EMBL/GenBank/DDBJ databases">
        <authorList>
            <person name="Sun Q."/>
            <person name="Kim S."/>
        </authorList>
    </citation>
    <scope>NUCLEOTIDE SEQUENCE</scope>
    <source>
        <strain evidence="14">KCTC 32437</strain>
    </source>
</reference>
<dbReference type="InterPro" id="IPR000380">
    <property type="entry name" value="Topo_IA"/>
</dbReference>
<dbReference type="InterPro" id="IPR025589">
    <property type="entry name" value="Toprim_C_rpt"/>
</dbReference>
<feature type="domain" description="Topo IA-type catalytic" evidence="13">
    <location>
        <begin position="132"/>
        <end position="564"/>
    </location>
</feature>
<dbReference type="Gene3D" id="2.70.20.10">
    <property type="entry name" value="Topoisomerase I, domain 3"/>
    <property type="match status" value="1"/>
</dbReference>